<dbReference type="InParanoid" id="A0A1X7VWN7"/>
<organism evidence="1">
    <name type="scientific">Amphimedon queenslandica</name>
    <name type="common">Sponge</name>
    <dbReference type="NCBI Taxonomy" id="400682"/>
    <lineage>
        <taxon>Eukaryota</taxon>
        <taxon>Metazoa</taxon>
        <taxon>Porifera</taxon>
        <taxon>Demospongiae</taxon>
        <taxon>Heteroscleromorpha</taxon>
        <taxon>Haplosclerida</taxon>
        <taxon>Niphatidae</taxon>
        <taxon>Amphimedon</taxon>
    </lineage>
</organism>
<name>A0A1X7VWN7_AMPQE</name>
<proteinExistence type="predicted"/>
<dbReference type="AlphaFoldDB" id="A0A1X7VWN7"/>
<protein>
    <submittedName>
        <fullName evidence="1">Uncharacterized protein</fullName>
    </submittedName>
</protein>
<evidence type="ECO:0000313" key="1">
    <source>
        <dbReference type="EnsemblMetazoa" id="Aqu2.1.43818_001"/>
    </source>
</evidence>
<sequence length="43" mass="4574">MESKKTNIDVLYVLSETGGFEGVKTEDVETCSDSSIVAVTPPP</sequence>
<dbReference type="EnsemblMetazoa" id="Aqu2.1.43818_001">
    <property type="protein sequence ID" value="Aqu2.1.43818_001"/>
    <property type="gene ID" value="Aqu2.1.43818"/>
</dbReference>
<accession>A0A1X7VWN7</accession>
<reference evidence="1" key="1">
    <citation type="submission" date="2017-05" db="UniProtKB">
        <authorList>
            <consortium name="EnsemblMetazoa"/>
        </authorList>
    </citation>
    <scope>IDENTIFICATION</scope>
</reference>